<reference evidence="2" key="2">
    <citation type="journal article" date="2021" name="PeerJ">
        <title>Extensive microbial diversity within the chicken gut microbiome revealed by metagenomics and culture.</title>
        <authorList>
            <person name="Gilroy R."/>
            <person name="Ravi A."/>
            <person name="Getino M."/>
            <person name="Pursley I."/>
            <person name="Horton D.L."/>
            <person name="Alikhan N.F."/>
            <person name="Baker D."/>
            <person name="Gharbi K."/>
            <person name="Hall N."/>
            <person name="Watson M."/>
            <person name="Adriaenssens E.M."/>
            <person name="Foster-Nyarko E."/>
            <person name="Jarju S."/>
            <person name="Secka A."/>
            <person name="Antonio M."/>
            <person name="Oren A."/>
            <person name="Chaudhuri R.R."/>
            <person name="La Ragione R."/>
            <person name="Hildebrand F."/>
            <person name="Pallen M.J."/>
        </authorList>
    </citation>
    <scope>NUCLEOTIDE SEQUENCE</scope>
    <source>
        <strain evidence="2">ChiW3-316</strain>
    </source>
</reference>
<dbReference type="AlphaFoldDB" id="A0A9D1S9Y6"/>
<keyword evidence="1" id="KW-1133">Transmembrane helix</keyword>
<keyword evidence="1" id="KW-0812">Transmembrane</keyword>
<dbReference type="EMBL" id="DVNC01000015">
    <property type="protein sequence ID" value="HIU52759.1"/>
    <property type="molecule type" value="Genomic_DNA"/>
</dbReference>
<evidence type="ECO:0000313" key="2">
    <source>
        <dbReference type="EMBL" id="HIU52759.1"/>
    </source>
</evidence>
<evidence type="ECO:0000313" key="3">
    <source>
        <dbReference type="Proteomes" id="UP000824107"/>
    </source>
</evidence>
<keyword evidence="1" id="KW-0472">Membrane</keyword>
<protein>
    <submittedName>
        <fullName evidence="2">Uncharacterized protein</fullName>
    </submittedName>
</protein>
<sequence>MKYVLIAVLLLGALAAHHHSFHAGVALLVTVAVVIALKDVAKSINAGK</sequence>
<organism evidence="2 3">
    <name type="scientific">Candidatus Scatocola faecipullorum</name>
    <dbReference type="NCBI Taxonomy" id="2840917"/>
    <lineage>
        <taxon>Bacteria</taxon>
        <taxon>Pseudomonadati</taxon>
        <taxon>Pseudomonadota</taxon>
        <taxon>Alphaproteobacteria</taxon>
        <taxon>Rhodospirillales</taxon>
        <taxon>Rhodospirillaceae</taxon>
        <taxon>Rhodospirillaceae incertae sedis</taxon>
        <taxon>Candidatus Scatocola</taxon>
    </lineage>
</organism>
<comment type="caution">
    <text evidence="2">The sequence shown here is derived from an EMBL/GenBank/DDBJ whole genome shotgun (WGS) entry which is preliminary data.</text>
</comment>
<proteinExistence type="predicted"/>
<gene>
    <name evidence="2" type="ORF">IAD20_01605</name>
</gene>
<accession>A0A9D1S9Y6</accession>
<dbReference type="Proteomes" id="UP000824107">
    <property type="component" value="Unassembled WGS sequence"/>
</dbReference>
<feature type="transmembrane region" description="Helical" evidence="1">
    <location>
        <begin position="25"/>
        <end position="41"/>
    </location>
</feature>
<evidence type="ECO:0000256" key="1">
    <source>
        <dbReference type="SAM" id="Phobius"/>
    </source>
</evidence>
<name>A0A9D1S9Y6_9PROT</name>
<reference evidence="2" key="1">
    <citation type="submission" date="2020-10" db="EMBL/GenBank/DDBJ databases">
        <authorList>
            <person name="Gilroy R."/>
        </authorList>
    </citation>
    <scope>NUCLEOTIDE SEQUENCE</scope>
    <source>
        <strain evidence="2">ChiW3-316</strain>
    </source>
</reference>